<reference evidence="2 3" key="1">
    <citation type="submission" date="2020-04" db="EMBL/GenBank/DDBJ databases">
        <title>Perkinsus olseni comparative genomics.</title>
        <authorList>
            <person name="Bogema D.R."/>
        </authorList>
    </citation>
    <scope>NUCLEOTIDE SEQUENCE [LARGE SCALE GENOMIC DNA]</scope>
    <source>
        <strain evidence="2 3">ATCC PRA-207</strain>
    </source>
</reference>
<dbReference type="GO" id="GO:0005634">
    <property type="term" value="C:nucleus"/>
    <property type="evidence" value="ECO:0007669"/>
    <property type="project" value="TreeGrafter"/>
</dbReference>
<evidence type="ECO:0000313" key="3">
    <source>
        <dbReference type="Proteomes" id="UP000553632"/>
    </source>
</evidence>
<feature type="compositionally biased region" description="Basic residues" evidence="1">
    <location>
        <begin position="303"/>
        <end position="315"/>
    </location>
</feature>
<feature type="non-terminal residue" evidence="2">
    <location>
        <position position="1"/>
    </location>
</feature>
<dbReference type="AlphaFoldDB" id="A0A7J6SHV9"/>
<feature type="compositionally biased region" description="Basic residues" evidence="1">
    <location>
        <begin position="735"/>
        <end position="744"/>
    </location>
</feature>
<feature type="region of interest" description="Disordered" evidence="1">
    <location>
        <begin position="253"/>
        <end position="347"/>
    </location>
</feature>
<dbReference type="InterPro" id="IPR023214">
    <property type="entry name" value="HAD_sf"/>
</dbReference>
<dbReference type="Pfam" id="PF00702">
    <property type="entry name" value="Hydrolase"/>
    <property type="match status" value="1"/>
</dbReference>
<protein>
    <submittedName>
        <fullName evidence="2">Haloacid dehalogenase-like hydrolase domain-containing protein 3</fullName>
    </submittedName>
</protein>
<dbReference type="InterPro" id="IPR036412">
    <property type="entry name" value="HAD-like_sf"/>
</dbReference>
<dbReference type="InterPro" id="IPR051828">
    <property type="entry name" value="HAD-like_hydrolase_domain"/>
</dbReference>
<proteinExistence type="predicted"/>
<comment type="caution">
    <text evidence="2">The sequence shown here is derived from an EMBL/GenBank/DDBJ whole genome shotgun (WGS) entry which is preliminary data.</text>
</comment>
<name>A0A7J6SHV9_PEROL</name>
<gene>
    <name evidence="2" type="primary">HDHD3_7</name>
    <name evidence="2" type="ORF">FOZ63_024922</name>
</gene>
<dbReference type="PANTHER" id="PTHR46191">
    <property type="match status" value="1"/>
</dbReference>
<keyword evidence="3" id="KW-1185">Reference proteome</keyword>
<evidence type="ECO:0000313" key="2">
    <source>
        <dbReference type="EMBL" id="KAF4732564.1"/>
    </source>
</evidence>
<dbReference type="Proteomes" id="UP000553632">
    <property type="component" value="Unassembled WGS sequence"/>
</dbReference>
<dbReference type="SUPFAM" id="SSF56784">
    <property type="entry name" value="HAD-like"/>
    <property type="match status" value="1"/>
</dbReference>
<keyword evidence="2" id="KW-0378">Hydrolase</keyword>
<feature type="compositionally biased region" description="Low complexity" evidence="1">
    <location>
        <begin position="316"/>
        <end position="340"/>
    </location>
</feature>
<dbReference type="EMBL" id="JABANO010017971">
    <property type="protein sequence ID" value="KAF4732564.1"/>
    <property type="molecule type" value="Genomic_DNA"/>
</dbReference>
<dbReference type="Gene3D" id="3.40.50.1000">
    <property type="entry name" value="HAD superfamily/HAD-like"/>
    <property type="match status" value="1"/>
</dbReference>
<dbReference type="Gene3D" id="1.10.150.720">
    <property type="entry name" value="Haloacid dehalogenase-like hydrolase"/>
    <property type="match status" value="1"/>
</dbReference>
<dbReference type="InterPro" id="IPR044924">
    <property type="entry name" value="HAD-SF_hydro_IA_REG-2-like_cap"/>
</dbReference>
<evidence type="ECO:0000256" key="1">
    <source>
        <dbReference type="SAM" id="MobiDB-lite"/>
    </source>
</evidence>
<dbReference type="PANTHER" id="PTHR46191:SF2">
    <property type="entry name" value="HALOACID DEHALOGENASE-LIKE HYDROLASE DOMAIN-CONTAINING PROTEIN 3"/>
    <property type="match status" value="1"/>
</dbReference>
<accession>A0A7J6SHV9</accession>
<dbReference type="GO" id="GO:0016787">
    <property type="term" value="F:hydrolase activity"/>
    <property type="evidence" value="ECO:0007669"/>
    <property type="project" value="UniProtKB-KW"/>
</dbReference>
<feature type="region of interest" description="Disordered" evidence="1">
    <location>
        <begin position="732"/>
        <end position="752"/>
    </location>
</feature>
<organism evidence="2 3">
    <name type="scientific">Perkinsus olseni</name>
    <name type="common">Perkinsus atlanticus</name>
    <dbReference type="NCBI Taxonomy" id="32597"/>
    <lineage>
        <taxon>Eukaryota</taxon>
        <taxon>Sar</taxon>
        <taxon>Alveolata</taxon>
        <taxon>Perkinsozoa</taxon>
        <taxon>Perkinsea</taxon>
        <taxon>Perkinsida</taxon>
        <taxon>Perkinsidae</taxon>
        <taxon>Perkinsus</taxon>
    </lineage>
</organism>
<sequence length="961" mass="106478">MPVKCVTVECIPTLIQLRRPVHAVYCAAMQRFGLGVDEEMVKRAYTHGFKTTQMKYPNFGVTLDGALNYYKDWWRVSVFETLNAPGMPATGWSADEFDLFFQHVFSEFGSVTTWQAQPDAKEFLQQCQAAGMVTGLLDNSYARYIDDTLPLCDGLHEALHFSVLGADYDPPLLKPSAAAFEEALRKANVAQRMFNIGVGQIRPGEVLHLGNRLNVDFAGATGAGWKALVLDRTGSVREKLRKGEIDFSKLGCELTPDDVSMKGPTKRRNVSAEGGNEKKRPRTKVRGPGRGSGPAESDAQQRRGLKSSSRLRKQLAKGSAGQQQTQPQTSEPTTGTPPSTAGGGEDEEALREKFDRLMKDLDRTYNNAEYSRCIKAANALLKLPSYILNQDWGTREWGGELERYDPGYRVLDGIRETMIVCHTESRQNRSAVKICGKVIADKKVPACTKAWAVTQKVDCLLNAGLICEAYTFALKQDDDGVRDCNDVYLALQKCFPWFVGLARIKWAFRELQGAARNAREALQIAGKGLDREPASWVLWCYLIIAEAASELKPTRSNLRQALKWWKKAIDMDRVERRSGSSTATTSICRIRCIVWLSSILEAYGTEIGEEMASYLTARLRGLRDELTAEFNAMSEVASDDCVLELHEAKLLLCRLEGETAVKEQKRTVVIDCSSGGVAKYLTRSLTPNCTWVYQSPAGDPGMRLGLKALVALQPIKARDELTVYRLPSTSSVAAKPRKGRKKRGGTSEGDSAPRLGFGEVYEDLTDSYGHAALLHGYLHNHGEVHRSPVFDTDAVQIVAMPAERVAKEGPFRVLAARDVAVGERIFMCDGIIRALSPGQLGQADPATVIPLRDLPKGAFGFWVNPKTMKYIDVQGELPDLRNSKNARNAKPSSSPMVDVEGLEDITHVFGLSSKLTALILSRLRDPSHYGALTKLFNGLYRLPRNEAFNRAAWKLAERHRL</sequence>